<dbReference type="OrthoDB" id="1926878at2759"/>
<dbReference type="Pfam" id="PF13191">
    <property type="entry name" value="AAA_16"/>
    <property type="match status" value="1"/>
</dbReference>
<feature type="compositionally biased region" description="Polar residues" evidence="1">
    <location>
        <begin position="52"/>
        <end position="62"/>
    </location>
</feature>
<reference evidence="4 5" key="3">
    <citation type="journal article" date="2017" name="G3 (Bethesda)">
        <title>Comparative analysis highlights variable genome content of wheat rusts and divergence of the mating loci.</title>
        <authorList>
            <person name="Cuomo C.A."/>
            <person name="Bakkeren G."/>
            <person name="Khalil H.B."/>
            <person name="Panwar V."/>
            <person name="Joly D."/>
            <person name="Linning R."/>
            <person name="Sakthikumar S."/>
            <person name="Song X."/>
            <person name="Adiconis X."/>
            <person name="Fan L."/>
            <person name="Goldberg J.M."/>
            <person name="Levin J.Z."/>
            <person name="Young S."/>
            <person name="Zeng Q."/>
            <person name="Anikster Y."/>
            <person name="Bruce M."/>
            <person name="Wang M."/>
            <person name="Yin C."/>
            <person name="McCallum B."/>
            <person name="Szabo L.J."/>
            <person name="Hulbert S."/>
            <person name="Chen X."/>
            <person name="Fellers J.P."/>
        </authorList>
    </citation>
    <scope>NUCLEOTIDE SEQUENCE</scope>
    <source>
        <strain evidence="5">Isolate 1-1 / race 1 (BBBD)</strain>
        <strain evidence="4">isolate 1-1 / race 1 (BBBD)</strain>
    </source>
</reference>
<name>A0A180GWS4_PUCT1</name>
<reference evidence="4" key="4">
    <citation type="submission" date="2025-05" db="UniProtKB">
        <authorList>
            <consortium name="EnsemblFungi"/>
        </authorList>
    </citation>
    <scope>IDENTIFICATION</scope>
    <source>
        <strain evidence="4">isolate 1-1 / race 1 (BBBD)</strain>
    </source>
</reference>
<dbReference type="GO" id="GO:0033314">
    <property type="term" value="P:mitotic DNA replication checkpoint signaling"/>
    <property type="evidence" value="ECO:0007669"/>
    <property type="project" value="TreeGrafter"/>
</dbReference>
<dbReference type="InterPro" id="IPR027417">
    <property type="entry name" value="P-loop_NTPase"/>
</dbReference>
<dbReference type="GO" id="GO:0006270">
    <property type="term" value="P:DNA replication initiation"/>
    <property type="evidence" value="ECO:0007669"/>
    <property type="project" value="TreeGrafter"/>
</dbReference>
<dbReference type="GO" id="GO:0005634">
    <property type="term" value="C:nucleus"/>
    <property type="evidence" value="ECO:0007669"/>
    <property type="project" value="TreeGrafter"/>
</dbReference>
<protein>
    <submittedName>
        <fullName evidence="4">AAA domain-containing protein</fullName>
    </submittedName>
</protein>
<evidence type="ECO:0000313" key="4">
    <source>
        <dbReference type="EnsemblFungi" id="PTTG_05377-t43_1-p1"/>
    </source>
</evidence>
<feature type="compositionally biased region" description="Polar residues" evidence="1">
    <location>
        <begin position="749"/>
        <end position="759"/>
    </location>
</feature>
<proteinExistence type="predicted"/>
<dbReference type="FunFam" id="1.10.8.60:FF:000380">
    <property type="entry name" value="Chromosome 9, whole genome shotgun sequence"/>
    <property type="match status" value="1"/>
</dbReference>
<sequence length="864" mass="94066">MVSTRRTPSRLDSIPQGFTLVSKAPLKSVQSKRVGLRSRSFHCDISEPEASSDVSTSDTIAWSSSPPPSPKKKAARSSKSCRAHTSSSLQDATPLPKSRSMLLPGQEAGSPVRKRLRAIENLQPKSTISKSCSHPQSLSKNLTSLCDKLVVETPKNSTFHAISGFSNVFAHARHLLKLSSTDVISSEDFLGRSKELLKLKNFLSERYQNLLDLGPDPIDSSSAHSDSSSGSLYISGPPGTGKTHMIRSVLLNQNHEVARALNKAGVQVQFINCVALSTTCGASGLSSGTGLNALDEQMWHQVAACLGISRSASVHGKNLSSRALVETHVMQDNIMPSLIILDEIDYLAASKLPLINPLLSLSQRSPNANFTIVGIANTLDLTARLVKPSMSSNNGKIQPQLIHFTSFESTDLVDIAKQRLRHLYTSYAHEAGPDWPASTPQKLFACSTRDVSLNQDANLIPLFHPAALQLCAKKVSAVTGDLRTFLSILRKLVDSLEQNAIRNSQFLEQSMGSQKSVLDTPTKMRKFTRIISTSQLAPDLAGRSSENEWAKVKAKDPCNHFTPHTAPKISPSDVVKYFKTSGILETPTFDTSQAECLKKLQDLNLHQSLVLVCLCVAWSREQDESNNTGCAVARSQAYEIYRNCLKPGDGYGARNTFNVGINPVSESEWADLLESGLQTRGLVSCLNERAGLSRPSTPSTSHNNNPGPSPFKSPSKRKQGAFQRSALCTPTKLKPVGFNSPHSVHRSPSKSTANDRSSGQALLASVHSISVLIQAIQSLANRTEVPSDDAPRFSPEIISILNQLLISEEKRARVDKKRKAAQMDPVETIGRKATCTRLDDDEIEQENLVKGRMVTIEDEGSCRD</sequence>
<dbReference type="PANTHER" id="PTHR10763">
    <property type="entry name" value="CELL DIVISION CONTROL PROTEIN 6-RELATED"/>
    <property type="match status" value="1"/>
</dbReference>
<gene>
    <name evidence="3" type="ORF">PTTG_05377</name>
</gene>
<reference evidence="3" key="2">
    <citation type="submission" date="2016-05" db="EMBL/GenBank/DDBJ databases">
        <title>Comparative analysis highlights variable genome content of wheat rusts and divergence of the mating loci.</title>
        <authorList>
            <person name="Cuomo C.A."/>
            <person name="Bakkeren G."/>
            <person name="Szabo L."/>
            <person name="Khalil H."/>
            <person name="Joly D."/>
            <person name="Goldberg J."/>
            <person name="Young S."/>
            <person name="Zeng Q."/>
            <person name="Fellers J."/>
        </authorList>
    </citation>
    <scope>NUCLEOTIDE SEQUENCE [LARGE SCALE GENOMIC DNA]</scope>
    <source>
        <strain evidence="3">1-1 BBBD Race 1</strain>
    </source>
</reference>
<feature type="compositionally biased region" description="Polar residues" evidence="1">
    <location>
        <begin position="694"/>
        <end position="706"/>
    </location>
</feature>
<evidence type="ECO:0000313" key="5">
    <source>
        <dbReference type="Proteomes" id="UP000005240"/>
    </source>
</evidence>
<evidence type="ECO:0000313" key="3">
    <source>
        <dbReference type="EMBL" id="OAV97210.1"/>
    </source>
</evidence>
<feature type="compositionally biased region" description="Basic residues" evidence="1">
    <location>
        <begin position="70"/>
        <end position="82"/>
    </location>
</feature>
<dbReference type="Gene3D" id="3.40.50.300">
    <property type="entry name" value="P-loop containing nucleotide triphosphate hydrolases"/>
    <property type="match status" value="1"/>
</dbReference>
<feature type="region of interest" description="Disordered" evidence="1">
    <location>
        <begin position="47"/>
        <end position="112"/>
    </location>
</feature>
<dbReference type="InterPro" id="IPR050311">
    <property type="entry name" value="ORC1/CDC6"/>
</dbReference>
<dbReference type="GO" id="GO:0003688">
    <property type="term" value="F:DNA replication origin binding"/>
    <property type="evidence" value="ECO:0007669"/>
    <property type="project" value="TreeGrafter"/>
</dbReference>
<keyword evidence="5" id="KW-1185">Reference proteome</keyword>
<dbReference type="VEuPathDB" id="FungiDB:PTTG_05377"/>
<dbReference type="CDD" id="cd00009">
    <property type="entry name" value="AAA"/>
    <property type="match status" value="1"/>
</dbReference>
<dbReference type="SUPFAM" id="SSF52540">
    <property type="entry name" value="P-loop containing nucleoside triphosphate hydrolases"/>
    <property type="match status" value="1"/>
</dbReference>
<dbReference type="EnsemblFungi" id="PTTG_05377-t43_1">
    <property type="protein sequence ID" value="PTTG_05377-t43_1-p1"/>
    <property type="gene ID" value="PTTG_05377"/>
</dbReference>
<dbReference type="Proteomes" id="UP000005240">
    <property type="component" value="Unassembled WGS sequence"/>
</dbReference>
<reference evidence="3" key="1">
    <citation type="submission" date="2009-11" db="EMBL/GenBank/DDBJ databases">
        <authorList>
            <consortium name="The Broad Institute Genome Sequencing Platform"/>
            <person name="Ward D."/>
            <person name="Feldgarden M."/>
            <person name="Earl A."/>
            <person name="Young S.K."/>
            <person name="Zeng Q."/>
            <person name="Koehrsen M."/>
            <person name="Alvarado L."/>
            <person name="Berlin A."/>
            <person name="Bochicchio J."/>
            <person name="Borenstein D."/>
            <person name="Chapman S.B."/>
            <person name="Chen Z."/>
            <person name="Engels R."/>
            <person name="Freedman E."/>
            <person name="Gellesch M."/>
            <person name="Goldberg J."/>
            <person name="Griggs A."/>
            <person name="Gujja S."/>
            <person name="Heilman E."/>
            <person name="Heiman D."/>
            <person name="Hepburn T."/>
            <person name="Howarth C."/>
            <person name="Jen D."/>
            <person name="Larson L."/>
            <person name="Lewis B."/>
            <person name="Mehta T."/>
            <person name="Park D."/>
            <person name="Pearson M."/>
            <person name="Roberts A."/>
            <person name="Saif S."/>
            <person name="Shea T."/>
            <person name="Shenoy N."/>
            <person name="Sisk P."/>
            <person name="Stolte C."/>
            <person name="Sykes S."/>
            <person name="Thomson T."/>
            <person name="Walk T."/>
            <person name="White J."/>
            <person name="Yandava C."/>
            <person name="Izard J."/>
            <person name="Baranova O.V."/>
            <person name="Blanton J.M."/>
            <person name="Tanner A.C."/>
            <person name="Dewhirst F.E."/>
            <person name="Haas B."/>
            <person name="Nusbaum C."/>
            <person name="Birren B."/>
        </authorList>
    </citation>
    <scope>NUCLEOTIDE SEQUENCE [LARGE SCALE GENOMIC DNA]</scope>
    <source>
        <strain evidence="3">1-1 BBBD Race 1</strain>
    </source>
</reference>
<evidence type="ECO:0000256" key="1">
    <source>
        <dbReference type="SAM" id="MobiDB-lite"/>
    </source>
</evidence>
<organism evidence="3">
    <name type="scientific">Puccinia triticina (isolate 1-1 / race 1 (BBBD))</name>
    <name type="common">Brown leaf rust fungus</name>
    <dbReference type="NCBI Taxonomy" id="630390"/>
    <lineage>
        <taxon>Eukaryota</taxon>
        <taxon>Fungi</taxon>
        <taxon>Dikarya</taxon>
        <taxon>Basidiomycota</taxon>
        <taxon>Pucciniomycotina</taxon>
        <taxon>Pucciniomycetes</taxon>
        <taxon>Pucciniales</taxon>
        <taxon>Pucciniaceae</taxon>
        <taxon>Puccinia</taxon>
    </lineage>
</organism>
<evidence type="ECO:0000259" key="2">
    <source>
        <dbReference type="Pfam" id="PF13191"/>
    </source>
</evidence>
<accession>A0A180GWS4</accession>
<feature type="domain" description="Orc1-like AAA ATPase" evidence="2">
    <location>
        <begin position="225"/>
        <end position="365"/>
    </location>
</feature>
<dbReference type="Gene3D" id="1.10.8.60">
    <property type="match status" value="1"/>
</dbReference>
<dbReference type="AlphaFoldDB" id="A0A180GWS4"/>
<dbReference type="STRING" id="630390.A0A180GWS4"/>
<dbReference type="InterPro" id="IPR041664">
    <property type="entry name" value="AAA_16"/>
</dbReference>
<dbReference type="EMBL" id="ADAS02000014">
    <property type="protein sequence ID" value="OAV97210.1"/>
    <property type="molecule type" value="Genomic_DNA"/>
</dbReference>
<feature type="region of interest" description="Disordered" evidence="1">
    <location>
        <begin position="691"/>
        <end position="759"/>
    </location>
</feature>
<dbReference type="PANTHER" id="PTHR10763:SF26">
    <property type="entry name" value="CELL DIVISION CONTROL PROTEIN 6 HOMOLOG"/>
    <property type="match status" value="1"/>
</dbReference>